<protein>
    <submittedName>
        <fullName evidence="3">Uncharacterized protein</fullName>
    </submittedName>
</protein>
<comment type="caution">
    <text evidence="3">The sequence shown here is derived from an EMBL/GenBank/DDBJ whole genome shotgun (WGS) entry which is preliminary data.</text>
</comment>
<evidence type="ECO:0000256" key="2">
    <source>
        <dbReference type="SAM" id="SignalP"/>
    </source>
</evidence>
<feature type="chain" id="PRO_5045949748" evidence="2">
    <location>
        <begin position="20"/>
        <end position="945"/>
    </location>
</feature>
<sequence>MPTIRVAALCVGLAISASAQSCSPLSLITVPKIVAQAASDVSYSLQYKPVAGCSPAGTIACSLSSTSSAITVVDSATITVVASAAVGTYWVNLSCIESGGTSAAASIGVTVAVSSPVIVAASGANQLASDAAALTITPSMLSAACDGAFPDEFLCFHILDTLPGAWIATSSNRACDFTQSDIARGNVSFLAAPLSTIGATKTVVVPFSVDNMLGVSASGSISFFVTSDFGPRPANPVAIATAKTNFPIVIGTKYVSLTEPHKISGWEANWTLPSLAGVGAWEWYCPDSSCGGPGWIQIAGGSYIIKHAWIVLNALLTLSCLSNPSYTTVTPLPYSGSYGSCAGAITLKQAGASSLSLPFGPFDLKSPLRPLCTSAATASGVNQAFGDFNINPTCSTTISLSGSVNIASDLALPAGFTPALFTGTSSLVGTVLSAVNIAQTASCEMVVQTPQLQYGQLTTLYNSKANVGVLRYDTATGGLAYVGGTAWNDDGANPFRMRAVLPGSGVYIFGAINNTINSVLPAALGINIQYIGEWGSKSFSYGKLRAKLASGTDHLFSINAASVLAADTTSISAAYQVGFTPKSDMTVTLTSEVEPGYVWAKFFPGISAAGGSWQQLSSTANSDGTVSIDITVAGTFAIVSQSAFTSNTISVPFEWVDIQCYDSAGSPVPHWAADGSGPTAETGAGKASTTGASNSVWRSARHGHWSAPAAALLAWGGTLLEGHTRELLPRMHERRMLVSPARATASYRDHQFAATAGFFRSPMFDASLSNGVRYLIAARCNAIWSTSRAVAARLLRNGHPFVGRQCPICRTPLGAFSPVGHLITACTDPRIQAHRDTIGFSREFFVLLWQHAHEVAGLLPAPDVNSLDLSILVLGGTLCGGATLGNDWLAGFSQMGTVVAPPAGRAVHFLQRTMGWQAAFIEEQETNAAPSAYVQRTMWSYSSSL</sequence>
<dbReference type="EMBL" id="JADGIZ020000002">
    <property type="protein sequence ID" value="KAL2919731.1"/>
    <property type="molecule type" value="Genomic_DNA"/>
</dbReference>
<organism evidence="3 4">
    <name type="scientific">Polyrhizophydium stewartii</name>
    <dbReference type="NCBI Taxonomy" id="2732419"/>
    <lineage>
        <taxon>Eukaryota</taxon>
        <taxon>Fungi</taxon>
        <taxon>Fungi incertae sedis</taxon>
        <taxon>Chytridiomycota</taxon>
        <taxon>Chytridiomycota incertae sedis</taxon>
        <taxon>Chytridiomycetes</taxon>
        <taxon>Rhizophydiales</taxon>
        <taxon>Rhizophydiales incertae sedis</taxon>
        <taxon>Polyrhizophydium</taxon>
    </lineage>
</organism>
<proteinExistence type="predicted"/>
<keyword evidence="2" id="KW-0732">Signal</keyword>
<feature type="region of interest" description="Disordered" evidence="1">
    <location>
        <begin position="671"/>
        <end position="691"/>
    </location>
</feature>
<evidence type="ECO:0000256" key="1">
    <source>
        <dbReference type="SAM" id="MobiDB-lite"/>
    </source>
</evidence>
<evidence type="ECO:0000313" key="3">
    <source>
        <dbReference type="EMBL" id="KAL2919731.1"/>
    </source>
</evidence>
<accession>A0ABR4NJM5</accession>
<name>A0ABR4NJM5_9FUNG</name>
<gene>
    <name evidence="3" type="ORF">HK105_200645</name>
</gene>
<keyword evidence="4" id="KW-1185">Reference proteome</keyword>
<feature type="signal peptide" evidence="2">
    <location>
        <begin position="1"/>
        <end position="19"/>
    </location>
</feature>
<evidence type="ECO:0000313" key="4">
    <source>
        <dbReference type="Proteomes" id="UP001527925"/>
    </source>
</evidence>
<dbReference type="PROSITE" id="PS51257">
    <property type="entry name" value="PROKAR_LIPOPROTEIN"/>
    <property type="match status" value="1"/>
</dbReference>
<reference evidence="3 4" key="1">
    <citation type="submission" date="2023-09" db="EMBL/GenBank/DDBJ databases">
        <title>Pangenome analysis of Batrachochytrium dendrobatidis and related Chytrids.</title>
        <authorList>
            <person name="Yacoub M.N."/>
            <person name="Stajich J.E."/>
            <person name="James T.Y."/>
        </authorList>
    </citation>
    <scope>NUCLEOTIDE SEQUENCE [LARGE SCALE GENOMIC DNA]</scope>
    <source>
        <strain evidence="3 4">JEL0888</strain>
    </source>
</reference>
<dbReference type="Proteomes" id="UP001527925">
    <property type="component" value="Unassembled WGS sequence"/>
</dbReference>